<proteinExistence type="predicted"/>
<dbReference type="AlphaFoldDB" id="A0A4R2K188"/>
<feature type="region of interest" description="Disordered" evidence="1">
    <location>
        <begin position="1"/>
        <end position="35"/>
    </location>
</feature>
<keyword evidence="2" id="KW-1133">Transmembrane helix</keyword>
<feature type="compositionally biased region" description="Low complexity" evidence="1">
    <location>
        <begin position="1"/>
        <end position="23"/>
    </location>
</feature>
<dbReference type="RefSeq" id="WP_132111807.1">
    <property type="nucleotide sequence ID" value="NZ_SLWS01000001.1"/>
</dbReference>
<sequence>MSYQQGPQYGYQQQQGYPPQQGGYPPPGFPQPPRKSNTALIVTLAGVAAAAVIALVLVLVLSGKDDSSKSADSGKPDGGAIPGASGGLPGGGKASGGAKPGTGTGSSGGGSGSSGGGAGTARELAETAVSIINSHSTSQISGLTCDSNATKELTSAMGQLPSSATATLVDVRESGSYAAAAIKVLMGSQTKNITLSMSQHGSKWCAAGI</sequence>
<name>A0A4R2K188_9PSEU</name>
<accession>A0A4R2K188</accession>
<feature type="region of interest" description="Disordered" evidence="1">
    <location>
        <begin position="65"/>
        <end position="120"/>
    </location>
</feature>
<keyword evidence="2" id="KW-0472">Membrane</keyword>
<gene>
    <name evidence="3" type="ORF">EV192_1011214</name>
</gene>
<reference evidence="3 4" key="1">
    <citation type="submission" date="2019-03" db="EMBL/GenBank/DDBJ databases">
        <title>Genomic Encyclopedia of Type Strains, Phase IV (KMG-IV): sequencing the most valuable type-strain genomes for metagenomic binning, comparative biology and taxonomic classification.</title>
        <authorList>
            <person name="Goeker M."/>
        </authorList>
    </citation>
    <scope>NUCLEOTIDE SEQUENCE [LARGE SCALE GENOMIC DNA]</scope>
    <source>
        <strain evidence="3 4">DSM 45934</strain>
    </source>
</reference>
<feature type="compositionally biased region" description="Gly residues" evidence="1">
    <location>
        <begin position="76"/>
        <end position="119"/>
    </location>
</feature>
<evidence type="ECO:0000313" key="3">
    <source>
        <dbReference type="EMBL" id="TCO65422.1"/>
    </source>
</evidence>
<protein>
    <submittedName>
        <fullName evidence="3">Uncharacterized protein</fullName>
    </submittedName>
</protein>
<evidence type="ECO:0000256" key="1">
    <source>
        <dbReference type="SAM" id="MobiDB-lite"/>
    </source>
</evidence>
<evidence type="ECO:0000256" key="2">
    <source>
        <dbReference type="SAM" id="Phobius"/>
    </source>
</evidence>
<comment type="caution">
    <text evidence="3">The sequence shown here is derived from an EMBL/GenBank/DDBJ whole genome shotgun (WGS) entry which is preliminary data.</text>
</comment>
<feature type="compositionally biased region" description="Basic and acidic residues" evidence="1">
    <location>
        <begin position="65"/>
        <end position="75"/>
    </location>
</feature>
<keyword evidence="4" id="KW-1185">Reference proteome</keyword>
<feature type="compositionally biased region" description="Pro residues" evidence="1">
    <location>
        <begin position="24"/>
        <end position="33"/>
    </location>
</feature>
<feature type="transmembrane region" description="Helical" evidence="2">
    <location>
        <begin position="39"/>
        <end position="61"/>
    </location>
</feature>
<dbReference type="EMBL" id="SLWS01000001">
    <property type="protein sequence ID" value="TCO65422.1"/>
    <property type="molecule type" value="Genomic_DNA"/>
</dbReference>
<organism evidence="3 4">
    <name type="scientific">Actinocrispum wychmicini</name>
    <dbReference type="NCBI Taxonomy" id="1213861"/>
    <lineage>
        <taxon>Bacteria</taxon>
        <taxon>Bacillati</taxon>
        <taxon>Actinomycetota</taxon>
        <taxon>Actinomycetes</taxon>
        <taxon>Pseudonocardiales</taxon>
        <taxon>Pseudonocardiaceae</taxon>
        <taxon>Actinocrispum</taxon>
    </lineage>
</organism>
<evidence type="ECO:0000313" key="4">
    <source>
        <dbReference type="Proteomes" id="UP000295680"/>
    </source>
</evidence>
<keyword evidence="2" id="KW-0812">Transmembrane</keyword>
<dbReference type="Proteomes" id="UP000295680">
    <property type="component" value="Unassembled WGS sequence"/>
</dbReference>